<feature type="coiled-coil region" evidence="5">
    <location>
        <begin position="103"/>
        <end position="168"/>
    </location>
</feature>
<dbReference type="Pfam" id="PF25967">
    <property type="entry name" value="RND-MFP_C"/>
    <property type="match status" value="1"/>
</dbReference>
<dbReference type="NCBIfam" id="TIGR01730">
    <property type="entry name" value="RND_mfp"/>
    <property type="match status" value="1"/>
</dbReference>
<dbReference type="InterPro" id="IPR058627">
    <property type="entry name" value="MdtA-like_C"/>
</dbReference>
<evidence type="ECO:0000256" key="5">
    <source>
        <dbReference type="SAM" id="Coils"/>
    </source>
</evidence>
<evidence type="ECO:0000313" key="11">
    <source>
        <dbReference type="Proteomes" id="UP001141619"/>
    </source>
</evidence>
<dbReference type="GO" id="GO:1990195">
    <property type="term" value="C:macrolide transmembrane transporter complex"/>
    <property type="evidence" value="ECO:0007669"/>
    <property type="project" value="InterPro"/>
</dbReference>
<dbReference type="Pfam" id="PF25944">
    <property type="entry name" value="Beta-barrel_RND"/>
    <property type="match status" value="1"/>
</dbReference>
<dbReference type="InterPro" id="IPR030190">
    <property type="entry name" value="MacA_alpha-hairpin_sf"/>
</dbReference>
<dbReference type="PANTHER" id="PTHR30469">
    <property type="entry name" value="MULTIDRUG RESISTANCE PROTEIN MDTA"/>
    <property type="match status" value="1"/>
</dbReference>
<dbReference type="GO" id="GO:1990281">
    <property type="term" value="C:efflux pump complex"/>
    <property type="evidence" value="ECO:0007669"/>
    <property type="project" value="TreeGrafter"/>
</dbReference>
<feature type="domain" description="Multidrug resistance protein MdtA-like beta-barrel" evidence="8">
    <location>
        <begin position="218"/>
        <end position="295"/>
    </location>
</feature>
<protein>
    <submittedName>
        <fullName evidence="10">Efflux RND transporter periplasmic adaptor subunit</fullName>
    </submittedName>
</protein>
<keyword evidence="11" id="KW-1185">Reference proteome</keyword>
<evidence type="ECO:0000256" key="3">
    <source>
        <dbReference type="ARBA" id="ARBA00022448"/>
    </source>
</evidence>
<dbReference type="GO" id="GO:0019898">
    <property type="term" value="C:extrinsic component of membrane"/>
    <property type="evidence" value="ECO:0007669"/>
    <property type="project" value="InterPro"/>
</dbReference>
<evidence type="ECO:0000256" key="4">
    <source>
        <dbReference type="ARBA" id="ARBA00023054"/>
    </source>
</evidence>
<dbReference type="GO" id="GO:0015562">
    <property type="term" value="F:efflux transmembrane transporter activity"/>
    <property type="evidence" value="ECO:0007669"/>
    <property type="project" value="TreeGrafter"/>
</dbReference>
<dbReference type="InterPro" id="IPR058625">
    <property type="entry name" value="MdtA-like_BSH"/>
</dbReference>
<dbReference type="InterPro" id="IPR006143">
    <property type="entry name" value="RND_pump_MFP"/>
</dbReference>
<dbReference type="Gene3D" id="6.10.140.1990">
    <property type="match status" value="1"/>
</dbReference>
<name>A0A9X3TYT3_9PROT</name>
<keyword evidence="4 5" id="KW-0175">Coiled coil</keyword>
<feature type="domain" description="Multidrug resistance protein MdtA-like barrel-sandwich hybrid" evidence="7">
    <location>
        <begin position="56"/>
        <end position="210"/>
    </location>
</feature>
<dbReference type="GO" id="GO:1990961">
    <property type="term" value="P:xenobiotic detoxification by transmembrane export across the plasma membrane"/>
    <property type="evidence" value="ECO:0007669"/>
    <property type="project" value="InterPro"/>
</dbReference>
<evidence type="ECO:0000259" key="9">
    <source>
        <dbReference type="Pfam" id="PF25967"/>
    </source>
</evidence>
<dbReference type="EMBL" id="JANWOI010000003">
    <property type="protein sequence ID" value="MDA5194004.1"/>
    <property type="molecule type" value="Genomic_DNA"/>
</dbReference>
<feature type="region of interest" description="Disordered" evidence="6">
    <location>
        <begin position="365"/>
        <end position="386"/>
    </location>
</feature>
<evidence type="ECO:0000313" key="10">
    <source>
        <dbReference type="EMBL" id="MDA5194004.1"/>
    </source>
</evidence>
<keyword evidence="3" id="KW-0813">Transport</keyword>
<dbReference type="Gene3D" id="6.20.50.140">
    <property type="match status" value="1"/>
</dbReference>
<dbReference type="GO" id="GO:0030313">
    <property type="term" value="C:cell envelope"/>
    <property type="evidence" value="ECO:0007669"/>
    <property type="project" value="UniProtKB-SubCell"/>
</dbReference>
<evidence type="ECO:0000256" key="6">
    <source>
        <dbReference type="SAM" id="MobiDB-lite"/>
    </source>
</evidence>
<proteinExistence type="inferred from homology"/>
<reference evidence="10" key="2">
    <citation type="journal article" date="2023" name="Syst. Appl. Microbiol.">
        <title>Govania unica gen. nov., sp. nov., a rare biosphere bacterium that represents a novel family in the class Alphaproteobacteria.</title>
        <authorList>
            <person name="Vandamme P."/>
            <person name="Peeters C."/>
            <person name="Hettiarachchi A."/>
            <person name="Cnockaert M."/>
            <person name="Carlier A."/>
        </authorList>
    </citation>
    <scope>NUCLEOTIDE SEQUENCE</scope>
    <source>
        <strain evidence="10">LMG 31809</strain>
    </source>
</reference>
<dbReference type="Pfam" id="PF25917">
    <property type="entry name" value="BSH_RND"/>
    <property type="match status" value="1"/>
</dbReference>
<organism evidence="10 11">
    <name type="scientific">Govanella unica</name>
    <dbReference type="NCBI Taxonomy" id="2975056"/>
    <lineage>
        <taxon>Bacteria</taxon>
        <taxon>Pseudomonadati</taxon>
        <taxon>Pseudomonadota</taxon>
        <taxon>Alphaproteobacteria</taxon>
        <taxon>Emcibacterales</taxon>
        <taxon>Govanellaceae</taxon>
        <taxon>Govanella</taxon>
    </lineage>
</organism>
<dbReference type="Proteomes" id="UP001141619">
    <property type="component" value="Unassembled WGS sequence"/>
</dbReference>
<evidence type="ECO:0000256" key="1">
    <source>
        <dbReference type="ARBA" id="ARBA00004236"/>
    </source>
</evidence>
<gene>
    <name evidence="10" type="ORF">NYP16_08575</name>
</gene>
<dbReference type="PANTHER" id="PTHR30469:SF33">
    <property type="entry name" value="SLR1207 PROTEIN"/>
    <property type="match status" value="1"/>
</dbReference>
<accession>A0A9X3TYT3</accession>
<comment type="caution">
    <text evidence="10">The sequence shown here is derived from an EMBL/GenBank/DDBJ whole genome shotgun (WGS) entry which is preliminary data.</text>
</comment>
<dbReference type="AlphaFoldDB" id="A0A9X3TYT3"/>
<feature type="domain" description="Multidrug resistance protein MdtA-like C-terminal permuted SH3" evidence="9">
    <location>
        <begin position="300"/>
        <end position="361"/>
    </location>
</feature>
<comment type="similarity">
    <text evidence="2">Belongs to the membrane fusion protein (MFP) (TC 8.A.1) family.</text>
</comment>
<reference evidence="10" key="1">
    <citation type="submission" date="2022-08" db="EMBL/GenBank/DDBJ databases">
        <authorList>
            <person name="Vandamme P."/>
            <person name="Hettiarachchi A."/>
            <person name="Peeters C."/>
            <person name="Cnockaert M."/>
            <person name="Carlier A."/>
        </authorList>
    </citation>
    <scope>NUCLEOTIDE SEQUENCE</scope>
    <source>
        <strain evidence="10">LMG 31809</strain>
    </source>
</reference>
<evidence type="ECO:0000256" key="2">
    <source>
        <dbReference type="ARBA" id="ARBA00009477"/>
    </source>
</evidence>
<evidence type="ECO:0000259" key="8">
    <source>
        <dbReference type="Pfam" id="PF25944"/>
    </source>
</evidence>
<dbReference type="RefSeq" id="WP_274943710.1">
    <property type="nucleotide sequence ID" value="NZ_JANWOI010000003.1"/>
</dbReference>
<dbReference type="Gene3D" id="2.40.50.100">
    <property type="match status" value="1"/>
</dbReference>
<dbReference type="SUPFAM" id="SSF111369">
    <property type="entry name" value="HlyD-like secretion proteins"/>
    <property type="match status" value="1"/>
</dbReference>
<sequence>MALSILCLAIAGGVAWTAFGKAEGERAARSATLLEVTKGSIEETVTAQGKLEPKEFVDVGTQVSGQLKHILVDIGGTAKKGDLLAEIDPRIYTAKVEGDQANLNALEAQLGQQAAQRDLARQKNARNERLIAAKAISQEALEQSRAELRVAENSYKALQAQIKQAASTLTGSRTNLEYTKIYAPIDGTVVSQTARAGQTLNANQQAPIILQVANLDVMTVRVQVAEADVSRLQPGMKMYFTTLGMMDKRWKGTVRQILPTPETVNDVVLYIVLVDVDNRERQLLTGMSTQVFFEIGNARDVLTVPVAALGRHVSSKDSEQGKAYMVTVVGEDGPEKRLIHVGLQNRTEAEVRSGLKLGEKVEPMLAAQSGGPRKGGGQPRMRGPML</sequence>
<comment type="subcellular location">
    <subcellularLocation>
        <location evidence="1">Cell membrane</location>
    </subcellularLocation>
</comment>
<dbReference type="Gene3D" id="2.40.30.170">
    <property type="match status" value="1"/>
</dbReference>
<dbReference type="InterPro" id="IPR058626">
    <property type="entry name" value="MdtA-like_b-barrel"/>
</dbReference>
<evidence type="ECO:0000259" key="7">
    <source>
        <dbReference type="Pfam" id="PF25917"/>
    </source>
</evidence>